<dbReference type="SUPFAM" id="SSF56601">
    <property type="entry name" value="beta-lactamase/transpeptidase-like"/>
    <property type="match status" value="1"/>
</dbReference>
<comment type="caution">
    <text evidence="2">The sequence shown here is derived from an EMBL/GenBank/DDBJ whole genome shotgun (WGS) entry which is preliminary data.</text>
</comment>
<keyword evidence="2" id="KW-0378">Hydrolase</keyword>
<dbReference type="GO" id="GO:0009002">
    <property type="term" value="F:serine-type D-Ala-D-Ala carboxypeptidase activity"/>
    <property type="evidence" value="ECO:0007669"/>
    <property type="project" value="UniProtKB-EC"/>
</dbReference>
<dbReference type="InterPro" id="IPR050491">
    <property type="entry name" value="AmpC-like"/>
</dbReference>
<keyword evidence="3" id="KW-1185">Reference proteome</keyword>
<dbReference type="Gene3D" id="3.40.710.10">
    <property type="entry name" value="DD-peptidase/beta-lactamase superfamily"/>
    <property type="match status" value="1"/>
</dbReference>
<dbReference type="RefSeq" id="WP_225963290.1">
    <property type="nucleotide sequence ID" value="NZ_JADBEK010000001.1"/>
</dbReference>
<dbReference type="PANTHER" id="PTHR46825">
    <property type="entry name" value="D-ALANYL-D-ALANINE-CARBOXYPEPTIDASE/ENDOPEPTIDASE AMPH"/>
    <property type="match status" value="1"/>
</dbReference>
<proteinExistence type="predicted"/>
<dbReference type="EMBL" id="JADBEK010000001">
    <property type="protein sequence ID" value="MBE1583110.1"/>
    <property type="molecule type" value="Genomic_DNA"/>
</dbReference>
<dbReference type="Pfam" id="PF00144">
    <property type="entry name" value="Beta-lactamase"/>
    <property type="match status" value="1"/>
</dbReference>
<evidence type="ECO:0000313" key="3">
    <source>
        <dbReference type="Proteomes" id="UP000633509"/>
    </source>
</evidence>
<dbReference type="InterPro" id="IPR001466">
    <property type="entry name" value="Beta-lactam-related"/>
</dbReference>
<dbReference type="EC" id="3.4.16.4" evidence="2"/>
<gene>
    <name evidence="2" type="ORF">H4W80_001368</name>
</gene>
<keyword evidence="2" id="KW-0645">Protease</keyword>
<reference evidence="2 3" key="1">
    <citation type="submission" date="2020-10" db="EMBL/GenBank/DDBJ databases">
        <title>Sequencing the genomes of 1000 actinobacteria strains.</title>
        <authorList>
            <person name="Klenk H.-P."/>
        </authorList>
    </citation>
    <scope>NUCLEOTIDE SEQUENCE [LARGE SCALE GENOMIC DNA]</scope>
    <source>
        <strain evidence="2 3">DSM 43173</strain>
    </source>
</reference>
<name>A0ABR9LRU8_9ACTN</name>
<keyword evidence="2" id="KW-0121">Carboxypeptidase</keyword>
<organism evidence="2 3">
    <name type="scientific">Nonomuraea angiospora</name>
    <dbReference type="NCBI Taxonomy" id="46172"/>
    <lineage>
        <taxon>Bacteria</taxon>
        <taxon>Bacillati</taxon>
        <taxon>Actinomycetota</taxon>
        <taxon>Actinomycetes</taxon>
        <taxon>Streptosporangiales</taxon>
        <taxon>Streptosporangiaceae</taxon>
        <taxon>Nonomuraea</taxon>
    </lineage>
</organism>
<dbReference type="PANTHER" id="PTHR46825:SF7">
    <property type="entry name" value="D-ALANYL-D-ALANINE CARBOXYPEPTIDASE"/>
    <property type="match status" value="1"/>
</dbReference>
<evidence type="ECO:0000259" key="1">
    <source>
        <dbReference type="Pfam" id="PF00144"/>
    </source>
</evidence>
<accession>A0ABR9LRU8</accession>
<feature type="domain" description="Beta-lactamase-related" evidence="1">
    <location>
        <begin position="156"/>
        <end position="487"/>
    </location>
</feature>
<dbReference type="Proteomes" id="UP000633509">
    <property type="component" value="Unassembled WGS sequence"/>
</dbReference>
<protein>
    <submittedName>
        <fullName evidence="2">D-alanyl-D-alanine carboxypeptidase</fullName>
        <ecNumber evidence="2">3.4.16.4</ecNumber>
    </submittedName>
</protein>
<dbReference type="InterPro" id="IPR012338">
    <property type="entry name" value="Beta-lactam/transpept-like"/>
</dbReference>
<evidence type="ECO:0000313" key="2">
    <source>
        <dbReference type="EMBL" id="MBE1583110.1"/>
    </source>
</evidence>
<sequence>MTITLSDQDKSTLRIAAYGAVTLMAAAGAAGKPHRGAADGSIALGSATGLVGHVLAEYPKGKDLAGKSVAEIADRVLPALTAAMNLLHQQDPAEAGNFRGAVLVAVETAQVRQGRPSPATAAMARKITEALDAAGAAGADSGTVPEAAAGQDRPELQRAIEEIVESGFVGVSLRVHDERGEWAGSAGARELGGTAKPPIDGHARIGSNTKTFTATLVLQLVAEGKIGLDTPAADYLPEFGLDRRITVRMLLQHTSGLFNFTGEVYDDGTIVPGIAIPYGTTGKEWVDDRLRTYRPQELVELALSKPARFEPGTGWSYSNTNYVLARLLIEKVTGRSLAEEMRRLILGPLGLSGTLLPDASPEIPEPHAHAYYRYEDAGEHKTIDITRQNPSWISTGGDMISTTQDLHTFISALLGGTLLPAPLLAEMCTPHPTGIPNMDYGLGVFVVTTDDGTLISHNGAAVGHAALMYSTPDGSKTLTAALNCVDDAGLSIAAAFQKAQQRLLNEVFRGGQADPAQPTG</sequence>